<sequence length="107" mass="12329">MYILKMSPDSLNAPKWNSPMPSSGKWQHKQKHGKPVGKRELLDKSCATDGHDKHDRLEISSWWHYKQYQRCGRGFSAYMDKRGFWPQRDNAGDIAHKAVADASQDEA</sequence>
<keyword evidence="3" id="KW-1185">Reference proteome</keyword>
<evidence type="ECO:0000313" key="2">
    <source>
        <dbReference type="EMBL" id="KAJ4389862.1"/>
    </source>
</evidence>
<dbReference type="Proteomes" id="UP001140453">
    <property type="component" value="Unassembled WGS sequence"/>
</dbReference>
<evidence type="ECO:0000313" key="3">
    <source>
        <dbReference type="Proteomes" id="UP001140453"/>
    </source>
</evidence>
<dbReference type="EMBL" id="JAPEVB010000004">
    <property type="protein sequence ID" value="KAJ4389862.1"/>
    <property type="molecule type" value="Genomic_DNA"/>
</dbReference>
<feature type="compositionally biased region" description="Basic residues" evidence="1">
    <location>
        <begin position="26"/>
        <end position="36"/>
    </location>
</feature>
<accession>A0A9W8YPV4</accession>
<reference evidence="2" key="1">
    <citation type="submission" date="2022-10" db="EMBL/GenBank/DDBJ databases">
        <title>Tapping the CABI collections for fungal endophytes: first genome assemblies for Collariella, Neodidymelliopsis, Ascochyta clinopodiicola, Didymella pomorum, Didymosphaeria variabile, Neocosmospora piperis and Neocucurbitaria cava.</title>
        <authorList>
            <person name="Hill R."/>
        </authorList>
    </citation>
    <scope>NUCLEOTIDE SEQUENCE</scope>
    <source>
        <strain evidence="2">IMI 355082</strain>
    </source>
</reference>
<protein>
    <submittedName>
        <fullName evidence="2">Uncharacterized protein</fullName>
    </submittedName>
</protein>
<name>A0A9W8YPV4_9PEZI</name>
<proteinExistence type="predicted"/>
<dbReference type="AlphaFoldDB" id="A0A9W8YPV4"/>
<comment type="caution">
    <text evidence="2">The sequence shown here is derived from an EMBL/GenBank/DDBJ whole genome shotgun (WGS) entry which is preliminary data.</text>
</comment>
<feature type="region of interest" description="Disordered" evidence="1">
    <location>
        <begin position="1"/>
        <end position="39"/>
    </location>
</feature>
<gene>
    <name evidence="2" type="ORF">N0V93_007334</name>
</gene>
<evidence type="ECO:0000256" key="1">
    <source>
        <dbReference type="SAM" id="MobiDB-lite"/>
    </source>
</evidence>
<organism evidence="2 3">
    <name type="scientific">Gnomoniopsis smithogilvyi</name>
    <dbReference type="NCBI Taxonomy" id="1191159"/>
    <lineage>
        <taxon>Eukaryota</taxon>
        <taxon>Fungi</taxon>
        <taxon>Dikarya</taxon>
        <taxon>Ascomycota</taxon>
        <taxon>Pezizomycotina</taxon>
        <taxon>Sordariomycetes</taxon>
        <taxon>Sordariomycetidae</taxon>
        <taxon>Diaporthales</taxon>
        <taxon>Gnomoniaceae</taxon>
        <taxon>Gnomoniopsis</taxon>
    </lineage>
</organism>